<feature type="signal peptide" evidence="1">
    <location>
        <begin position="1"/>
        <end position="20"/>
    </location>
</feature>
<evidence type="ECO:0000313" key="3">
    <source>
        <dbReference type="EMBL" id="GHC56970.1"/>
    </source>
</evidence>
<dbReference type="Proteomes" id="UP000644507">
    <property type="component" value="Unassembled WGS sequence"/>
</dbReference>
<accession>A0A918TPM4</accession>
<dbReference type="InterPro" id="IPR013424">
    <property type="entry name" value="Ice-binding_C"/>
</dbReference>
<feature type="domain" description="Ice-binding protein C-terminal" evidence="2">
    <location>
        <begin position="148"/>
        <end position="170"/>
    </location>
</feature>
<dbReference type="AlphaFoldDB" id="A0A918TPM4"/>
<evidence type="ECO:0000259" key="2">
    <source>
        <dbReference type="Pfam" id="PF07589"/>
    </source>
</evidence>
<dbReference type="Pfam" id="PF07589">
    <property type="entry name" value="PEP-CTERM"/>
    <property type="match status" value="1"/>
</dbReference>
<keyword evidence="1" id="KW-0732">Signal</keyword>
<keyword evidence="4" id="KW-1185">Reference proteome</keyword>
<organism evidence="3 4">
    <name type="scientific">Roseibacillus persicicus</name>
    <dbReference type="NCBI Taxonomy" id="454148"/>
    <lineage>
        <taxon>Bacteria</taxon>
        <taxon>Pseudomonadati</taxon>
        <taxon>Verrucomicrobiota</taxon>
        <taxon>Verrucomicrobiia</taxon>
        <taxon>Verrucomicrobiales</taxon>
        <taxon>Verrucomicrobiaceae</taxon>
        <taxon>Roseibacillus</taxon>
    </lineage>
</organism>
<sequence length="170" mass="17728">MKLTALISAALGFSLATTQAVTTFDFTAPVVGTGTPYDGSSATGTLTYDESLLINGAPNDLFSPDATFTLEVFGQTFTQLDESEFGFFPVISFAPTGELAFTFIASELPTTSNPITINAPGIVEFMIDIAPAASGQPSYPATLTATVVPEPSSALLLLGSLGLATLYRRR</sequence>
<dbReference type="RefSeq" id="WP_189570327.1">
    <property type="nucleotide sequence ID" value="NZ_BMXI01000010.1"/>
</dbReference>
<reference evidence="3" key="2">
    <citation type="submission" date="2020-09" db="EMBL/GenBank/DDBJ databases">
        <authorList>
            <person name="Sun Q."/>
            <person name="Kim S."/>
        </authorList>
    </citation>
    <scope>NUCLEOTIDE SEQUENCE</scope>
    <source>
        <strain evidence="3">KCTC 12988</strain>
    </source>
</reference>
<evidence type="ECO:0000313" key="4">
    <source>
        <dbReference type="Proteomes" id="UP000644507"/>
    </source>
</evidence>
<proteinExistence type="predicted"/>
<protein>
    <recommendedName>
        <fullName evidence="2">Ice-binding protein C-terminal domain-containing protein</fullName>
    </recommendedName>
</protein>
<dbReference type="EMBL" id="BMXI01000010">
    <property type="protein sequence ID" value="GHC56970.1"/>
    <property type="molecule type" value="Genomic_DNA"/>
</dbReference>
<comment type="caution">
    <text evidence="3">The sequence shown here is derived from an EMBL/GenBank/DDBJ whole genome shotgun (WGS) entry which is preliminary data.</text>
</comment>
<dbReference type="NCBIfam" id="TIGR02595">
    <property type="entry name" value="PEP_CTERM"/>
    <property type="match status" value="1"/>
</dbReference>
<name>A0A918TPM4_9BACT</name>
<feature type="chain" id="PRO_5037725307" description="Ice-binding protein C-terminal domain-containing protein" evidence="1">
    <location>
        <begin position="21"/>
        <end position="170"/>
    </location>
</feature>
<reference evidence="3" key="1">
    <citation type="journal article" date="2014" name="Int. J. Syst. Evol. Microbiol.">
        <title>Complete genome sequence of Corynebacterium casei LMG S-19264T (=DSM 44701T), isolated from a smear-ripened cheese.</title>
        <authorList>
            <consortium name="US DOE Joint Genome Institute (JGI-PGF)"/>
            <person name="Walter F."/>
            <person name="Albersmeier A."/>
            <person name="Kalinowski J."/>
            <person name="Ruckert C."/>
        </authorList>
    </citation>
    <scope>NUCLEOTIDE SEQUENCE</scope>
    <source>
        <strain evidence="3">KCTC 12988</strain>
    </source>
</reference>
<evidence type="ECO:0000256" key="1">
    <source>
        <dbReference type="SAM" id="SignalP"/>
    </source>
</evidence>
<gene>
    <name evidence="3" type="ORF">GCM10007100_24740</name>
</gene>